<feature type="region of interest" description="Disordered" evidence="1">
    <location>
        <begin position="12"/>
        <end position="39"/>
    </location>
</feature>
<dbReference type="PANTHER" id="PTHR33676">
    <property type="entry name" value="COLD REGULATED PROTEIN 27"/>
    <property type="match status" value="1"/>
</dbReference>
<reference evidence="2 3" key="1">
    <citation type="journal article" date="2024" name="Plant J.">
        <title>Genome sequences and population genomics reveal climatic adaptation and genomic divergence between two closely related sweetgum species.</title>
        <authorList>
            <person name="Xu W.Q."/>
            <person name="Ren C.Q."/>
            <person name="Zhang X.Y."/>
            <person name="Comes H.P."/>
            <person name="Liu X.H."/>
            <person name="Li Y.G."/>
            <person name="Kettle C.J."/>
            <person name="Jalonen R."/>
            <person name="Gaisberger H."/>
            <person name="Ma Y.Z."/>
            <person name="Qiu Y.X."/>
        </authorList>
    </citation>
    <scope>NUCLEOTIDE SEQUENCE [LARGE SCALE GENOMIC DNA]</scope>
    <source>
        <strain evidence="2">Hangzhou</strain>
    </source>
</reference>
<dbReference type="InterPro" id="IPR044678">
    <property type="entry name" value="COR27/28"/>
</dbReference>
<evidence type="ECO:0000313" key="3">
    <source>
        <dbReference type="Proteomes" id="UP001415857"/>
    </source>
</evidence>
<dbReference type="Proteomes" id="UP001415857">
    <property type="component" value="Unassembled WGS sequence"/>
</dbReference>
<evidence type="ECO:0000313" key="2">
    <source>
        <dbReference type="EMBL" id="KAK9285302.1"/>
    </source>
</evidence>
<organism evidence="2 3">
    <name type="scientific">Liquidambar formosana</name>
    <name type="common">Formosan gum</name>
    <dbReference type="NCBI Taxonomy" id="63359"/>
    <lineage>
        <taxon>Eukaryota</taxon>
        <taxon>Viridiplantae</taxon>
        <taxon>Streptophyta</taxon>
        <taxon>Embryophyta</taxon>
        <taxon>Tracheophyta</taxon>
        <taxon>Spermatophyta</taxon>
        <taxon>Magnoliopsida</taxon>
        <taxon>eudicotyledons</taxon>
        <taxon>Gunneridae</taxon>
        <taxon>Pentapetalae</taxon>
        <taxon>Saxifragales</taxon>
        <taxon>Altingiaceae</taxon>
        <taxon>Liquidambar</taxon>
    </lineage>
</organism>
<evidence type="ECO:0000256" key="1">
    <source>
        <dbReference type="SAM" id="MobiDB-lite"/>
    </source>
</evidence>
<dbReference type="EMBL" id="JBBPBK010000005">
    <property type="protein sequence ID" value="KAK9285302.1"/>
    <property type="molecule type" value="Genomic_DNA"/>
</dbReference>
<dbReference type="PANTHER" id="PTHR33676:SF24">
    <property type="match status" value="1"/>
</dbReference>
<keyword evidence="3" id="KW-1185">Reference proteome</keyword>
<feature type="compositionally biased region" description="Polar residues" evidence="1">
    <location>
        <begin position="304"/>
        <end position="313"/>
    </location>
</feature>
<dbReference type="GO" id="GO:0009409">
    <property type="term" value="P:response to cold"/>
    <property type="evidence" value="ECO:0007669"/>
    <property type="project" value="InterPro"/>
</dbReference>
<accession>A0AAP0S125</accession>
<feature type="compositionally biased region" description="Polar residues" evidence="1">
    <location>
        <begin position="283"/>
        <end position="295"/>
    </location>
</feature>
<dbReference type="AlphaFoldDB" id="A0AAP0S125"/>
<dbReference type="GO" id="GO:0042752">
    <property type="term" value="P:regulation of circadian rhythm"/>
    <property type="evidence" value="ECO:0007669"/>
    <property type="project" value="InterPro"/>
</dbReference>
<comment type="caution">
    <text evidence="2">The sequence shown here is derived from an EMBL/GenBank/DDBJ whole genome shotgun (WGS) entry which is preliminary data.</text>
</comment>
<gene>
    <name evidence="2" type="ORF">L1049_024493</name>
</gene>
<feature type="region of interest" description="Disordered" evidence="1">
    <location>
        <begin position="256"/>
        <end position="313"/>
    </location>
</feature>
<sequence length="313" mass="35630">MNYLVHVKMEENLHEAPPPHDHDCGKREGPMSPVSSKFAGDSLRNVSQHEEDLGFPVDEPKSTEWTNEKHCLYLKFMEATFVKQLYNQKNSAMDLLGWHSGEFVLPYKNLLPYKNSLSGNHNSSGQFKVLRDGCWQNSERDQHKLSTSGKSDVVLESRWIRCIKSPLKRQEITSPQRKEKGALSTKSMHFTQWRRHRNGLVAISKQPLASHTLLCCQDSVASSEEVSDQNFVDEDHEEERLSSVCRAKRMKVEAADVSSKYQVVPSGNFPSAMNSKEKRASTGGYQQIQSYQQPENMDGFVPRNPSSEPEQTE</sequence>
<name>A0AAP0S125_LIQFO</name>
<proteinExistence type="predicted"/>
<feature type="compositionally biased region" description="Basic and acidic residues" evidence="1">
    <location>
        <begin position="12"/>
        <end position="29"/>
    </location>
</feature>
<protein>
    <submittedName>
        <fullName evidence="2">Uncharacterized protein</fullName>
    </submittedName>
</protein>